<keyword evidence="3" id="KW-1185">Reference proteome</keyword>
<evidence type="ECO:0000256" key="1">
    <source>
        <dbReference type="SAM" id="SignalP"/>
    </source>
</evidence>
<evidence type="ECO:0000313" key="3">
    <source>
        <dbReference type="Proteomes" id="UP000653454"/>
    </source>
</evidence>
<dbReference type="AlphaFoldDB" id="A0A8S4DIX3"/>
<evidence type="ECO:0000313" key="2">
    <source>
        <dbReference type="EMBL" id="CAG9102717.1"/>
    </source>
</evidence>
<proteinExistence type="predicted"/>
<comment type="caution">
    <text evidence="2">The sequence shown here is derived from an EMBL/GenBank/DDBJ whole genome shotgun (WGS) entry which is preliminary data.</text>
</comment>
<dbReference type="Proteomes" id="UP000653454">
    <property type="component" value="Unassembled WGS sequence"/>
</dbReference>
<feature type="chain" id="PRO_5035747975" evidence="1">
    <location>
        <begin position="21"/>
        <end position="337"/>
    </location>
</feature>
<gene>
    <name evidence="2" type="ORF">PLXY2_LOCUS3022</name>
</gene>
<name>A0A8S4DIX3_PLUXY</name>
<dbReference type="EMBL" id="CAJHNJ030000007">
    <property type="protein sequence ID" value="CAG9102717.1"/>
    <property type="molecule type" value="Genomic_DNA"/>
</dbReference>
<accession>A0A8S4DIX3</accession>
<protein>
    <submittedName>
        <fullName evidence="2">(diamondback moth) hypothetical protein</fullName>
    </submittedName>
</protein>
<keyword evidence="1" id="KW-0732">Signal</keyword>
<reference evidence="2" key="1">
    <citation type="submission" date="2020-11" db="EMBL/GenBank/DDBJ databases">
        <authorList>
            <person name="Whiteford S."/>
        </authorList>
    </citation>
    <scope>NUCLEOTIDE SEQUENCE</scope>
</reference>
<sequence length="337" mass="37171">MDAQILVILLFLCSTSGVLCKPTESVEGRGVGSTIWGWLSYPFTGWGAQEADPPSNSPLLGLGSTTYGPYDNIEIGKRNITVWCNDHTCTTMKCDYSGCKNVTCNVYETDLNGECRVYNTITEEPASVPAVPPVVEEVPTAALPIPEEKVPEAPVNSIVVAPEDNVEKEEQPLELEKVLSSTVPHNVVQDNKEAKLFFVIVSGTPTADVPSTPESYFYGLDNLIANYLITVLEHYATVLTNSVITSGNIDAFCVDGVCYYTTCRHERCLIQYCKYHILRGERNCSTNKPSGNFQFNVGENILDVLPLELFKYKGQGTYSDNNEDNEISIVNNIMLHK</sequence>
<feature type="signal peptide" evidence="1">
    <location>
        <begin position="1"/>
        <end position="20"/>
    </location>
</feature>
<organism evidence="2 3">
    <name type="scientific">Plutella xylostella</name>
    <name type="common">Diamondback moth</name>
    <name type="synonym">Plutella maculipennis</name>
    <dbReference type="NCBI Taxonomy" id="51655"/>
    <lineage>
        <taxon>Eukaryota</taxon>
        <taxon>Metazoa</taxon>
        <taxon>Ecdysozoa</taxon>
        <taxon>Arthropoda</taxon>
        <taxon>Hexapoda</taxon>
        <taxon>Insecta</taxon>
        <taxon>Pterygota</taxon>
        <taxon>Neoptera</taxon>
        <taxon>Endopterygota</taxon>
        <taxon>Lepidoptera</taxon>
        <taxon>Glossata</taxon>
        <taxon>Ditrysia</taxon>
        <taxon>Yponomeutoidea</taxon>
        <taxon>Plutellidae</taxon>
        <taxon>Plutella</taxon>
    </lineage>
</organism>